<proteinExistence type="predicted"/>
<accession>A0A2K5ARG9</accession>
<reference evidence="3" key="1">
    <citation type="submission" date="2018-01" db="EMBL/GenBank/DDBJ databases">
        <authorList>
            <person name="Kerou L M."/>
        </authorList>
    </citation>
    <scope>NUCLEOTIDE SEQUENCE [LARGE SCALE GENOMIC DNA]</scope>
    <source>
        <strain evidence="3">SCU2</strain>
    </source>
</reference>
<feature type="region of interest" description="Disordered" evidence="1">
    <location>
        <begin position="1"/>
        <end position="26"/>
    </location>
</feature>
<dbReference type="KEGG" id="ncv:NCAV_1022"/>
<evidence type="ECO:0000313" key="3">
    <source>
        <dbReference type="Proteomes" id="UP000236248"/>
    </source>
</evidence>
<evidence type="ECO:0000256" key="1">
    <source>
        <dbReference type="SAM" id="MobiDB-lite"/>
    </source>
</evidence>
<protein>
    <submittedName>
        <fullName evidence="2">Uncharacterized protein</fullName>
    </submittedName>
</protein>
<dbReference type="AlphaFoldDB" id="A0A2K5ARG9"/>
<evidence type="ECO:0000313" key="2">
    <source>
        <dbReference type="EMBL" id="SPC34199.1"/>
    </source>
</evidence>
<sequence length="181" mass="20560">MRAYMGMPTATATANKEGKNGKNNGKSSKVTLGKYIISKDRAIAKVATYDFLNPTEDFLGIIECKGNIRHIEKKGDMKQDLEVIDCHIIVGAQTREVEEETEHGTLVRRRDERFEDQDFSLVLNKAVLLSKFKKLQDELKDLTGKRIVIVGLGKVEDKNYYDYYVATEEKAREEGVLQVLQ</sequence>
<gene>
    <name evidence="2" type="ORF">NCAV_1022</name>
</gene>
<organism evidence="2 3">
    <name type="scientific">Candidatus Nitrosocaldus cavascurensis</name>
    <dbReference type="NCBI Taxonomy" id="2058097"/>
    <lineage>
        <taxon>Archaea</taxon>
        <taxon>Nitrososphaerota</taxon>
        <taxon>Nitrososphaeria</taxon>
        <taxon>Candidatus Nitrosocaldales</taxon>
        <taxon>Candidatus Nitrosocaldaceae</taxon>
        <taxon>Candidatus Nitrosocaldus</taxon>
    </lineage>
</organism>
<keyword evidence="3" id="KW-1185">Reference proteome</keyword>
<dbReference type="EMBL" id="LT981265">
    <property type="protein sequence ID" value="SPC34199.1"/>
    <property type="molecule type" value="Genomic_DNA"/>
</dbReference>
<dbReference type="Proteomes" id="UP000236248">
    <property type="component" value="Chromosome NCAV"/>
</dbReference>
<name>A0A2K5ARG9_9ARCH</name>